<feature type="transmembrane region" description="Helical" evidence="7">
    <location>
        <begin position="101"/>
        <end position="122"/>
    </location>
</feature>
<dbReference type="Pfam" id="PF00528">
    <property type="entry name" value="BPD_transp_1"/>
    <property type="match status" value="1"/>
</dbReference>
<evidence type="ECO:0000256" key="4">
    <source>
        <dbReference type="ARBA" id="ARBA00022692"/>
    </source>
</evidence>
<gene>
    <name evidence="9" type="ORF">METZ01_LOCUS112919</name>
</gene>
<feature type="transmembrane region" description="Helical" evidence="7">
    <location>
        <begin position="257"/>
        <end position="283"/>
    </location>
</feature>
<evidence type="ECO:0000256" key="6">
    <source>
        <dbReference type="ARBA" id="ARBA00023136"/>
    </source>
</evidence>
<evidence type="ECO:0000256" key="1">
    <source>
        <dbReference type="ARBA" id="ARBA00004651"/>
    </source>
</evidence>
<dbReference type="InterPro" id="IPR045621">
    <property type="entry name" value="BPD_transp_1_N"/>
</dbReference>
<feature type="transmembrane region" description="Helical" evidence="7">
    <location>
        <begin position="134"/>
        <end position="157"/>
    </location>
</feature>
<keyword evidence="5 7" id="KW-1133">Transmembrane helix</keyword>
<feature type="transmembrane region" description="Helical" evidence="7">
    <location>
        <begin position="199"/>
        <end position="219"/>
    </location>
</feature>
<feature type="domain" description="ABC transmembrane type-1" evidence="8">
    <location>
        <begin position="95"/>
        <end position="326"/>
    </location>
</feature>
<feature type="transmembrane region" description="Helical" evidence="7">
    <location>
        <begin position="303"/>
        <end position="329"/>
    </location>
</feature>
<evidence type="ECO:0000256" key="3">
    <source>
        <dbReference type="ARBA" id="ARBA00022475"/>
    </source>
</evidence>
<comment type="subcellular location">
    <subcellularLocation>
        <location evidence="1">Cell membrane</location>
        <topology evidence="1">Multi-pass membrane protein</topology>
    </subcellularLocation>
</comment>
<dbReference type="PANTHER" id="PTHR43163:SF6">
    <property type="entry name" value="DIPEPTIDE TRANSPORT SYSTEM PERMEASE PROTEIN DPPB-RELATED"/>
    <property type="match status" value="1"/>
</dbReference>
<name>A0A381X5N4_9ZZZZ</name>
<evidence type="ECO:0000313" key="9">
    <source>
        <dbReference type="EMBL" id="SVA60065.1"/>
    </source>
</evidence>
<keyword evidence="3" id="KW-1003">Cell membrane</keyword>
<dbReference type="Pfam" id="PF19300">
    <property type="entry name" value="BPD_transp_1_N"/>
    <property type="match status" value="1"/>
</dbReference>
<dbReference type="GO" id="GO:0071916">
    <property type="term" value="F:dipeptide transmembrane transporter activity"/>
    <property type="evidence" value="ECO:0007669"/>
    <property type="project" value="TreeGrafter"/>
</dbReference>
<dbReference type="InterPro" id="IPR000515">
    <property type="entry name" value="MetI-like"/>
</dbReference>
<feature type="non-terminal residue" evidence="9">
    <location>
        <position position="1"/>
    </location>
</feature>
<organism evidence="9">
    <name type="scientific">marine metagenome</name>
    <dbReference type="NCBI Taxonomy" id="408172"/>
    <lineage>
        <taxon>unclassified sequences</taxon>
        <taxon>metagenomes</taxon>
        <taxon>ecological metagenomes</taxon>
    </lineage>
</organism>
<protein>
    <recommendedName>
        <fullName evidence="8">ABC transmembrane type-1 domain-containing protein</fullName>
    </recommendedName>
</protein>
<feature type="transmembrane region" description="Helical" evidence="7">
    <location>
        <begin position="12"/>
        <end position="30"/>
    </location>
</feature>
<evidence type="ECO:0000256" key="2">
    <source>
        <dbReference type="ARBA" id="ARBA00022448"/>
    </source>
</evidence>
<evidence type="ECO:0000256" key="7">
    <source>
        <dbReference type="SAM" id="Phobius"/>
    </source>
</evidence>
<dbReference type="PROSITE" id="PS50928">
    <property type="entry name" value="ABC_TM1"/>
    <property type="match status" value="1"/>
</dbReference>
<dbReference type="InterPro" id="IPR035906">
    <property type="entry name" value="MetI-like_sf"/>
</dbReference>
<dbReference type="EMBL" id="UINC01014010">
    <property type="protein sequence ID" value="SVA60065.1"/>
    <property type="molecule type" value="Genomic_DNA"/>
</dbReference>
<dbReference type="PANTHER" id="PTHR43163">
    <property type="entry name" value="DIPEPTIDE TRANSPORT SYSTEM PERMEASE PROTEIN DPPB-RELATED"/>
    <property type="match status" value="1"/>
</dbReference>
<evidence type="ECO:0000259" key="8">
    <source>
        <dbReference type="PROSITE" id="PS50928"/>
    </source>
</evidence>
<keyword evidence="6 7" id="KW-0472">Membrane</keyword>
<keyword evidence="4 7" id="KW-0812">Transmembrane</keyword>
<dbReference type="AlphaFoldDB" id="A0A381X5N4"/>
<keyword evidence="2" id="KW-0813">Transport</keyword>
<evidence type="ECO:0000256" key="5">
    <source>
        <dbReference type="ARBA" id="ARBA00022989"/>
    </source>
</evidence>
<dbReference type="GO" id="GO:0005886">
    <property type="term" value="C:plasma membrane"/>
    <property type="evidence" value="ECO:0007669"/>
    <property type="project" value="UniProtKB-SubCell"/>
</dbReference>
<dbReference type="CDD" id="cd06261">
    <property type="entry name" value="TM_PBP2"/>
    <property type="match status" value="1"/>
</dbReference>
<reference evidence="9" key="1">
    <citation type="submission" date="2018-05" db="EMBL/GenBank/DDBJ databases">
        <authorList>
            <person name="Lanie J.A."/>
            <person name="Ng W.-L."/>
            <person name="Kazmierczak K.M."/>
            <person name="Andrzejewski T.M."/>
            <person name="Davidsen T.M."/>
            <person name="Wayne K.J."/>
            <person name="Tettelin H."/>
            <person name="Glass J.I."/>
            <person name="Rusch D."/>
            <person name="Podicherti R."/>
            <person name="Tsui H.-C.T."/>
            <person name="Winkler M.E."/>
        </authorList>
    </citation>
    <scope>NUCLEOTIDE SEQUENCE</scope>
</reference>
<sequence length="341" mass="37159">VSKYLLRRLGTSLLTIFGIVVVVFFIVRVLPGDAAAVRAGPYANQELIDRIADKYGLNDPIHVQFADYVGGVVKGDLGVSIKTSQGVTGELLDRLPASLELAVYSVIVATMVGVALGVLAAAKQGTLIDRLARIFAVVGSAMALFWLGLLLTFFFAFQWEWFPGPVDRLAVGSEDPNTYTGFYTIDGFLSGRPETSWEAFRYLALPVITLSFVLAAPILKMVRSAMIEALDSDFVRTAKAVGVPWRQTLFVDGFRNALIPVTTTIGIVFGFMLGGNILVEFLFSWPGIGRYAFDAITTRDLEALQGFVVFVGVMYVFLNMVIDIAYALIDPRIRLGSGTTK</sequence>
<dbReference type="SUPFAM" id="SSF161098">
    <property type="entry name" value="MetI-like"/>
    <property type="match status" value="1"/>
</dbReference>
<proteinExistence type="predicted"/>
<dbReference type="Gene3D" id="1.10.3720.10">
    <property type="entry name" value="MetI-like"/>
    <property type="match status" value="1"/>
</dbReference>
<accession>A0A381X5N4</accession>